<dbReference type="Proteomes" id="UP000805193">
    <property type="component" value="Unassembled WGS sequence"/>
</dbReference>
<gene>
    <name evidence="1" type="ORF">HPB47_024385</name>
</gene>
<dbReference type="EMBL" id="JABSTQ010009499">
    <property type="protein sequence ID" value="KAG0428661.1"/>
    <property type="molecule type" value="Genomic_DNA"/>
</dbReference>
<keyword evidence="2" id="KW-1185">Reference proteome</keyword>
<proteinExistence type="predicted"/>
<evidence type="ECO:0000313" key="1">
    <source>
        <dbReference type="EMBL" id="KAG0428661.1"/>
    </source>
</evidence>
<comment type="caution">
    <text evidence="1">The sequence shown here is derived from an EMBL/GenBank/DDBJ whole genome shotgun (WGS) entry which is preliminary data.</text>
</comment>
<accession>A0AC60Q4L9</accession>
<protein>
    <submittedName>
        <fullName evidence="1">Uncharacterized protein</fullName>
    </submittedName>
</protein>
<evidence type="ECO:0000313" key="2">
    <source>
        <dbReference type="Proteomes" id="UP000805193"/>
    </source>
</evidence>
<organism evidence="1 2">
    <name type="scientific">Ixodes persulcatus</name>
    <name type="common">Taiga tick</name>
    <dbReference type="NCBI Taxonomy" id="34615"/>
    <lineage>
        <taxon>Eukaryota</taxon>
        <taxon>Metazoa</taxon>
        <taxon>Ecdysozoa</taxon>
        <taxon>Arthropoda</taxon>
        <taxon>Chelicerata</taxon>
        <taxon>Arachnida</taxon>
        <taxon>Acari</taxon>
        <taxon>Parasitiformes</taxon>
        <taxon>Ixodida</taxon>
        <taxon>Ixodoidea</taxon>
        <taxon>Ixodidae</taxon>
        <taxon>Ixodinae</taxon>
        <taxon>Ixodes</taxon>
    </lineage>
</organism>
<sequence length="398" mass="44312">MRRSNTDIRQAIPLEKGVAIGLYRLATSAEDRTVANLFGFPRAHDLAVHLCQFAAIAGFPHGVGALGGCHLEVCPPKDHASDYHNYKGSIPAVTASGIRKSLTPTYNIPHKVVNRQEKYSTTDMDVRNDVVAMEHLKPPRVLLNLLMLLRRVPAALQTGRTAFIPKSRPATEAGHFRPITVAPVLQRLFHKALSRRLTAAVGLHFQQWVFQLVDGCAENVVLLATAIAKAKQRLRPLYMTSVYLMKAFGRVSTEAIVRGPAGCRARESLDHVLRACHRDLRARVKRHDNIGRYVAMRLHQLKWSVLWEPHDSVQGKVMKPVLVATKEDTAVIIDVQAVGTGIELVFVHQQKAAQYTVPELQRGIWYKDSAKDLLSLGLTKSDLKIMTVRCLQGGLRCF</sequence>
<name>A0AC60Q4L9_IXOPE</name>
<reference evidence="1 2" key="1">
    <citation type="journal article" date="2020" name="Cell">
        <title>Large-Scale Comparative Analyses of Tick Genomes Elucidate Their Genetic Diversity and Vector Capacities.</title>
        <authorList>
            <consortium name="Tick Genome and Microbiome Consortium (TIGMIC)"/>
            <person name="Jia N."/>
            <person name="Wang J."/>
            <person name="Shi W."/>
            <person name="Du L."/>
            <person name="Sun Y."/>
            <person name="Zhan W."/>
            <person name="Jiang J.F."/>
            <person name="Wang Q."/>
            <person name="Zhang B."/>
            <person name="Ji P."/>
            <person name="Bell-Sakyi L."/>
            <person name="Cui X.M."/>
            <person name="Yuan T.T."/>
            <person name="Jiang B.G."/>
            <person name="Yang W.F."/>
            <person name="Lam T.T."/>
            <person name="Chang Q.C."/>
            <person name="Ding S.J."/>
            <person name="Wang X.J."/>
            <person name="Zhu J.G."/>
            <person name="Ruan X.D."/>
            <person name="Zhao L."/>
            <person name="Wei J.T."/>
            <person name="Ye R.Z."/>
            <person name="Que T.C."/>
            <person name="Du C.H."/>
            <person name="Zhou Y.H."/>
            <person name="Cheng J.X."/>
            <person name="Dai P.F."/>
            <person name="Guo W.B."/>
            <person name="Han X.H."/>
            <person name="Huang E.J."/>
            <person name="Li L.F."/>
            <person name="Wei W."/>
            <person name="Gao Y.C."/>
            <person name="Liu J.Z."/>
            <person name="Shao H.Z."/>
            <person name="Wang X."/>
            <person name="Wang C.C."/>
            <person name="Yang T.C."/>
            <person name="Huo Q.B."/>
            <person name="Li W."/>
            <person name="Chen H.Y."/>
            <person name="Chen S.E."/>
            <person name="Zhou L.G."/>
            <person name="Ni X.B."/>
            <person name="Tian J.H."/>
            <person name="Sheng Y."/>
            <person name="Liu T."/>
            <person name="Pan Y.S."/>
            <person name="Xia L.Y."/>
            <person name="Li J."/>
            <person name="Zhao F."/>
            <person name="Cao W.C."/>
        </authorList>
    </citation>
    <scope>NUCLEOTIDE SEQUENCE [LARGE SCALE GENOMIC DNA]</scope>
    <source>
        <strain evidence="1">Iper-2018</strain>
    </source>
</reference>